<keyword evidence="3" id="KW-1185">Reference proteome</keyword>
<organism evidence="2 3">
    <name type="scientific">Portunus trituberculatus</name>
    <name type="common">Swimming crab</name>
    <name type="synonym">Neptunus trituberculatus</name>
    <dbReference type="NCBI Taxonomy" id="210409"/>
    <lineage>
        <taxon>Eukaryota</taxon>
        <taxon>Metazoa</taxon>
        <taxon>Ecdysozoa</taxon>
        <taxon>Arthropoda</taxon>
        <taxon>Crustacea</taxon>
        <taxon>Multicrustacea</taxon>
        <taxon>Malacostraca</taxon>
        <taxon>Eumalacostraca</taxon>
        <taxon>Eucarida</taxon>
        <taxon>Decapoda</taxon>
        <taxon>Pleocyemata</taxon>
        <taxon>Brachyura</taxon>
        <taxon>Eubrachyura</taxon>
        <taxon>Portunoidea</taxon>
        <taxon>Portunidae</taxon>
        <taxon>Portuninae</taxon>
        <taxon>Portunus</taxon>
    </lineage>
</organism>
<protein>
    <submittedName>
        <fullName evidence="2">Uncharacterized protein</fullName>
    </submittedName>
</protein>
<name>A0A5B7H163_PORTR</name>
<evidence type="ECO:0000313" key="2">
    <source>
        <dbReference type="EMBL" id="MPC63097.1"/>
    </source>
</evidence>
<accession>A0A5B7H163</accession>
<comment type="caution">
    <text evidence="2">The sequence shown here is derived from an EMBL/GenBank/DDBJ whole genome shotgun (WGS) entry which is preliminary data.</text>
</comment>
<feature type="region of interest" description="Disordered" evidence="1">
    <location>
        <begin position="1"/>
        <end position="21"/>
    </location>
</feature>
<proteinExistence type="predicted"/>
<gene>
    <name evidence="2" type="ORF">E2C01_057191</name>
</gene>
<evidence type="ECO:0000313" key="3">
    <source>
        <dbReference type="Proteomes" id="UP000324222"/>
    </source>
</evidence>
<sequence>MTCGLSLPVSRKVPPHSSTIASPMRRRNTAARGGGGLVVIRRKVGVRWYFLETGSERPEVIDTQVDKIAVIGPEASQQLCCKKGWPSLPVRVSCRCLALLSGFVARIRPI</sequence>
<dbReference type="AlphaFoldDB" id="A0A5B7H163"/>
<dbReference type="EMBL" id="VSRR010020408">
    <property type="protein sequence ID" value="MPC63097.1"/>
    <property type="molecule type" value="Genomic_DNA"/>
</dbReference>
<evidence type="ECO:0000256" key="1">
    <source>
        <dbReference type="SAM" id="MobiDB-lite"/>
    </source>
</evidence>
<reference evidence="2 3" key="1">
    <citation type="submission" date="2019-05" db="EMBL/GenBank/DDBJ databases">
        <title>Another draft genome of Portunus trituberculatus and its Hox gene families provides insights of decapod evolution.</title>
        <authorList>
            <person name="Jeong J.-H."/>
            <person name="Song I."/>
            <person name="Kim S."/>
            <person name="Choi T."/>
            <person name="Kim D."/>
            <person name="Ryu S."/>
            <person name="Kim W."/>
        </authorList>
    </citation>
    <scope>NUCLEOTIDE SEQUENCE [LARGE SCALE GENOMIC DNA]</scope>
    <source>
        <tissue evidence="2">Muscle</tissue>
    </source>
</reference>
<dbReference type="Proteomes" id="UP000324222">
    <property type="component" value="Unassembled WGS sequence"/>
</dbReference>